<dbReference type="PANTHER" id="PTHR43637:SF2">
    <property type="entry name" value="PROTEIN GVPD 1"/>
    <property type="match status" value="1"/>
</dbReference>
<dbReference type="Gene3D" id="3.40.50.300">
    <property type="entry name" value="P-loop containing nucleotide triphosphate hydrolases"/>
    <property type="match status" value="2"/>
</dbReference>
<dbReference type="STRING" id="999630.TUZN_0348"/>
<proteinExistence type="predicted"/>
<evidence type="ECO:0000313" key="5">
    <source>
        <dbReference type="Proteomes" id="UP000008138"/>
    </source>
</evidence>
<dbReference type="Proteomes" id="UP000008138">
    <property type="component" value="Chromosome"/>
</dbReference>
<dbReference type="Pfam" id="PF06745">
    <property type="entry name" value="ATPase"/>
    <property type="match status" value="2"/>
</dbReference>
<name>F2L2Q7_THEU7</name>
<dbReference type="AlphaFoldDB" id="F2L2Q7"/>
<dbReference type="InterPro" id="IPR027417">
    <property type="entry name" value="P-loop_NTPase"/>
</dbReference>
<dbReference type="KEGG" id="tuz:TUZN_0348"/>
<dbReference type="EMBL" id="CP002590">
    <property type="protein sequence ID" value="AEA11845.1"/>
    <property type="molecule type" value="Genomic_DNA"/>
</dbReference>
<dbReference type="HOGENOM" id="CLU_720847_0_0_2"/>
<dbReference type="RefSeq" id="WP_013679181.1">
    <property type="nucleotide sequence ID" value="NC_015315.1"/>
</dbReference>
<dbReference type="InterPro" id="IPR014774">
    <property type="entry name" value="KaiC-like_dom"/>
</dbReference>
<dbReference type="eggNOG" id="arCOG01174">
    <property type="taxonomic scope" value="Archaea"/>
</dbReference>
<keyword evidence="5" id="KW-1185">Reference proteome</keyword>
<gene>
    <name evidence="4" type="ordered locus">TUZN_0348</name>
</gene>
<keyword evidence="1" id="KW-0547">Nucleotide-binding</keyword>
<organism evidence="4 5">
    <name type="scientific">Thermoproteus uzoniensis (strain 768-20)</name>
    <dbReference type="NCBI Taxonomy" id="999630"/>
    <lineage>
        <taxon>Archaea</taxon>
        <taxon>Thermoproteota</taxon>
        <taxon>Thermoprotei</taxon>
        <taxon>Thermoproteales</taxon>
        <taxon>Thermoproteaceae</taxon>
        <taxon>Thermoproteus</taxon>
    </lineage>
</organism>
<protein>
    <submittedName>
        <fullName evidence="4">AAA ATPase</fullName>
    </submittedName>
</protein>
<evidence type="ECO:0000259" key="3">
    <source>
        <dbReference type="SMART" id="SM00382"/>
    </source>
</evidence>
<dbReference type="OrthoDB" id="17644at2157"/>
<dbReference type="GeneID" id="10359894"/>
<feature type="domain" description="AAA+ ATPase" evidence="3">
    <location>
        <begin position="217"/>
        <end position="370"/>
    </location>
</feature>
<dbReference type="GO" id="GO:0005524">
    <property type="term" value="F:ATP binding"/>
    <property type="evidence" value="ECO:0007669"/>
    <property type="project" value="UniProtKB-KW"/>
</dbReference>
<evidence type="ECO:0000313" key="4">
    <source>
        <dbReference type="EMBL" id="AEA11845.1"/>
    </source>
</evidence>
<reference key="2">
    <citation type="submission" date="2011-03" db="EMBL/GenBank/DDBJ databases">
        <title>Complete genome sequence of the thermoacidophilic crenarchaeon Thermoproteus uzoniensis 768-20.</title>
        <authorList>
            <person name="Mardanov A.V."/>
            <person name="Gumerov V.M."/>
            <person name="Beletsky A.V."/>
            <person name="Prokofeva M.I."/>
            <person name="Bonch-Osmolovskaya E.A."/>
            <person name="Ravin N.V."/>
            <person name="Skryabin K.G."/>
        </authorList>
    </citation>
    <scope>NUCLEOTIDE SEQUENCE</scope>
    <source>
        <strain>768-20</strain>
    </source>
</reference>
<keyword evidence="2" id="KW-0067">ATP-binding</keyword>
<feature type="domain" description="AAA+ ATPase" evidence="3">
    <location>
        <begin position="7"/>
        <end position="153"/>
    </location>
</feature>
<dbReference type="InterPro" id="IPR003593">
    <property type="entry name" value="AAA+_ATPase"/>
</dbReference>
<dbReference type="PANTHER" id="PTHR43637">
    <property type="entry name" value="UPF0273 PROTEIN TM_0370"/>
    <property type="match status" value="1"/>
</dbReference>
<evidence type="ECO:0000256" key="1">
    <source>
        <dbReference type="ARBA" id="ARBA00022741"/>
    </source>
</evidence>
<sequence length="389" mass="43086">MSAGLELRGVTAIVGEPGTGKTSLCMRMAHEALRAGKRVLWVSLYEGKDLFLQEAAGLGYKLEGVDFWEAVMAEPEAFWNRLLDYVAERRPDVLVLDSVTPLVEGVGGRSLMLNALYRVLRPSSIDVFMTVEVDTPPFVLYTADNVVRLFLERTEEGVPERKMCIDKARGLPGGYCRQFDIISSAGLVFFDELKPVPGRPAEVRTGTALDELVGGSFLGNTLLLGPVGSGKTRLAVKIAAAAAANGYKVVYRSFAEEPWQIKELAKEYGADFEVMAMRVKPPTYGTHVYEFYRLINEARPDLLVSDGLDVEFRVYGEKAFELNMRMLSALKEAGVAFVGTMAKSYGLANYVDNVLRLRRAKEGVVVEAVKSFRKPKRIRCILTERLDCS</sequence>
<reference evidence="4 5" key="1">
    <citation type="journal article" date="2011" name="J. Bacteriol.">
        <title>Complete genome sequence of the thermoacidophilic crenarchaeon Thermoproteus uzoniensis 768-20.</title>
        <authorList>
            <person name="Mardanov A.V."/>
            <person name="Gumerov V.M."/>
            <person name="Beletsky A.V."/>
            <person name="Prokofeva M.I."/>
            <person name="Bonch-Osmolovskaya E.A."/>
            <person name="Ravin N.V."/>
            <person name="Skryabin K.G."/>
        </authorList>
    </citation>
    <scope>NUCLEOTIDE SEQUENCE [LARGE SCALE GENOMIC DNA]</scope>
    <source>
        <strain evidence="4 5">768-20</strain>
    </source>
</reference>
<evidence type="ECO:0000256" key="2">
    <source>
        <dbReference type="ARBA" id="ARBA00022840"/>
    </source>
</evidence>
<accession>F2L2Q7</accession>
<dbReference type="SUPFAM" id="SSF52540">
    <property type="entry name" value="P-loop containing nucleoside triphosphate hydrolases"/>
    <property type="match status" value="2"/>
</dbReference>
<dbReference type="SMART" id="SM00382">
    <property type="entry name" value="AAA"/>
    <property type="match status" value="2"/>
</dbReference>